<accession>A0A4Z1SRF9</accession>
<dbReference type="InterPro" id="IPR013783">
    <property type="entry name" value="Ig-like_fold"/>
</dbReference>
<evidence type="ECO:0000256" key="7">
    <source>
        <dbReference type="ARBA" id="ARBA00022679"/>
    </source>
</evidence>
<comment type="catalytic activity">
    <reaction evidence="1">
        <text>Transfers a segment of a (1-&gt;4)-alpha-D-glucan to a new position in an acceptor, which may be glucose or a (1-&gt;4)-alpha-D-glucan.</text>
        <dbReference type="EC" id="2.4.1.25"/>
    </reaction>
</comment>
<evidence type="ECO:0000256" key="6">
    <source>
        <dbReference type="ARBA" id="ARBA00022676"/>
    </source>
</evidence>
<dbReference type="AlphaFoldDB" id="A0A4Z1SRF9"/>
<sequence length="1135" mass="130342">MEHRLVVVLHFTLRNYVAQPDDRIAIRTSLHGEEPFPLEQKGGQWDGVLDITTHLSAATASDTYHYRYVLIRKDGSQELDVLERSLPLFPTLGDMHQQCISALVLHPSYETLVGKKDNTLKLTFEFVDDWSLNGRLPWNKSSMQIILDNSRAVSPSSLVNKDLVTRIFSRCFWKIDDALDTSDHVTQALLDESRGGRGKGKLSILKASKLVKNAELRRQSPRSNVLHSNLVPVLFTCVVPYITRKERVVLTGNLPRFGSWNPNSRSSIPMVHVGNRRFEAPTIFHLTHEEAQSFQFKYVIDHGNGSFSFEGGENRTLGITPIPQNEFVETVGQVLAASPLAKDRNAYTRAPRDTDSPIHIQFNAYFIDSFFRYPYNIAPRLTALLAPMFSLRSAFSTGIGDFGDLRMLADFAARCGVNIVQLLPIQDTISSPVLDRDGRNVLMAPFSHEDSNPYRTISVFALHPVYIRCDKLVPPKNERMWKRLNEFRHACTKDLSYLHCRFDYATACRGKLNFLYEVYDDQCANSSLSHVVLEIMDWITKTVVVEPWIYAYMLYRYLVDILSSASFVDEHPDVLTRSNKHLTDLFSLLNPQTRTILPSDASLYVKELVDKLKEAGKTPSAPLAKITKHIFFYGFLQMHAYTQLLKFSIYCRKRGIALKGDFFYSTTSRSLDVWQQPELFDSKFVIGAPPDAFAPSGQNLGYPALDWDYLKQTNYAWIKQRLTFFELFFDCVRLDHILSWFRTWEIPRDAHRSNGALGQFHPAAPLHWDWVYEVCLDPESPIPWCRTKEGIVDRLTKPYLKREHAHKLCNAAAGDLACRDLMDLEILELDSKTDSYVLKLSEKAAFDKLYEAFAADEITGELCTALHEALLRLVSNVCLLPDNRDPDRYCHPVFKNRDVVTEAYSLTTLEHSALRDKIRHWSNEYFRTWHDTEWSTVGYERLSKVCDATNMMICGEDLGHPHPCFTRVMNDLGILGLRVQRMPTEGHGRFYRCEDESVYSYLTVAAPSIHNIMPLRAWWETSRDVACAFWKERLGRYNDSDWQVSRTLSEFDCRAILRQNLHSKSIICCLMIQDILGSCDKYRYTGDARDEVINIPEDPNWVWKYRMHLSLEELHNSDLVGIIGDEISSAGRILE</sequence>
<dbReference type="InterPro" id="IPR002044">
    <property type="entry name" value="CBM20"/>
</dbReference>
<evidence type="ECO:0000256" key="3">
    <source>
        <dbReference type="ARBA" id="ARBA00005684"/>
    </source>
</evidence>
<evidence type="ECO:0000259" key="11">
    <source>
        <dbReference type="PROSITE" id="PS51166"/>
    </source>
</evidence>
<name>A0A4Z1SRF9_GIAMU</name>
<dbReference type="PANTHER" id="PTHR32518">
    <property type="match status" value="1"/>
</dbReference>
<organism evidence="12 13">
    <name type="scientific">Giardia muris</name>
    <dbReference type="NCBI Taxonomy" id="5742"/>
    <lineage>
        <taxon>Eukaryota</taxon>
        <taxon>Metamonada</taxon>
        <taxon>Diplomonadida</taxon>
        <taxon>Hexamitidae</taxon>
        <taxon>Giardiinae</taxon>
        <taxon>Giardia</taxon>
    </lineage>
</organism>
<dbReference type="Pfam" id="PF02446">
    <property type="entry name" value="Glyco_hydro_77"/>
    <property type="match status" value="2"/>
</dbReference>
<dbReference type="Proteomes" id="UP000315496">
    <property type="component" value="Chromosome 2"/>
</dbReference>
<dbReference type="VEuPathDB" id="GiardiaDB:GMRT_12578"/>
<comment type="similarity">
    <text evidence="3">Belongs to the disproportionating enzyme family.</text>
</comment>
<keyword evidence="8" id="KW-0119">Carbohydrate metabolism</keyword>
<dbReference type="SUPFAM" id="SSF51445">
    <property type="entry name" value="(Trans)glycosidases"/>
    <property type="match status" value="1"/>
</dbReference>
<dbReference type="Gene3D" id="2.60.40.10">
    <property type="entry name" value="Immunoglobulins"/>
    <property type="match status" value="1"/>
</dbReference>
<dbReference type="PROSITE" id="PS51166">
    <property type="entry name" value="CBM20"/>
    <property type="match status" value="1"/>
</dbReference>
<dbReference type="InterPro" id="IPR003385">
    <property type="entry name" value="Glyco_hydro_77"/>
</dbReference>
<dbReference type="GO" id="GO:2001070">
    <property type="term" value="F:starch binding"/>
    <property type="evidence" value="ECO:0007669"/>
    <property type="project" value="InterPro"/>
</dbReference>
<dbReference type="GO" id="GO:0005975">
    <property type="term" value="P:carbohydrate metabolic process"/>
    <property type="evidence" value="ECO:0007669"/>
    <property type="project" value="InterPro"/>
</dbReference>
<gene>
    <name evidence="12" type="ORF">GMRT_12578</name>
</gene>
<evidence type="ECO:0000256" key="9">
    <source>
        <dbReference type="ARBA" id="ARBA00031423"/>
    </source>
</evidence>
<dbReference type="Pfam" id="PF00686">
    <property type="entry name" value="CBM_20"/>
    <property type="match status" value="1"/>
</dbReference>
<comment type="caution">
    <text evidence="12">The sequence shown here is derived from an EMBL/GenBank/DDBJ whole genome shotgun (WGS) entry which is preliminary data.</text>
</comment>
<evidence type="ECO:0000256" key="8">
    <source>
        <dbReference type="ARBA" id="ARBA00023277"/>
    </source>
</evidence>
<dbReference type="SUPFAM" id="SSF49452">
    <property type="entry name" value="Starch-binding domain-like"/>
    <property type="match status" value="1"/>
</dbReference>
<dbReference type="Gene3D" id="3.20.20.80">
    <property type="entry name" value="Glycosidases"/>
    <property type="match status" value="2"/>
</dbReference>
<dbReference type="GO" id="GO:0005737">
    <property type="term" value="C:cytoplasm"/>
    <property type="evidence" value="ECO:0007669"/>
    <property type="project" value="UniProtKB-SubCell"/>
</dbReference>
<evidence type="ECO:0000256" key="2">
    <source>
        <dbReference type="ARBA" id="ARBA00004496"/>
    </source>
</evidence>
<evidence type="ECO:0000256" key="10">
    <source>
        <dbReference type="ARBA" id="ARBA00031501"/>
    </source>
</evidence>
<dbReference type="InterPro" id="IPR013784">
    <property type="entry name" value="Carb-bd-like_fold"/>
</dbReference>
<dbReference type="OrthoDB" id="6123450at2759"/>
<dbReference type="SMART" id="SM01065">
    <property type="entry name" value="CBM_2"/>
    <property type="match status" value="1"/>
</dbReference>
<evidence type="ECO:0000313" key="13">
    <source>
        <dbReference type="Proteomes" id="UP000315496"/>
    </source>
</evidence>
<evidence type="ECO:0000256" key="1">
    <source>
        <dbReference type="ARBA" id="ARBA00000439"/>
    </source>
</evidence>
<keyword evidence="7 12" id="KW-0808">Transferase</keyword>
<keyword evidence="13" id="KW-1185">Reference proteome</keyword>
<keyword evidence="6" id="KW-0328">Glycosyltransferase</keyword>
<dbReference type="EC" id="2.4.1.25" evidence="4"/>
<dbReference type="InterPro" id="IPR017853">
    <property type="entry name" value="GH"/>
</dbReference>
<feature type="domain" description="CBM20" evidence="11">
    <location>
        <begin position="225"/>
        <end position="337"/>
    </location>
</feature>
<reference evidence="12 13" key="1">
    <citation type="submission" date="2019-05" db="EMBL/GenBank/DDBJ databases">
        <title>The compact genome of Giardia muris reveals important steps in the evolution of intestinal protozoan parasites.</title>
        <authorList>
            <person name="Xu F."/>
            <person name="Jimenez-Gonzalez A."/>
            <person name="Einarsson E."/>
            <person name="Astvaldsson A."/>
            <person name="Peirasmaki D."/>
            <person name="Eckmann L."/>
            <person name="Andersson J.O."/>
            <person name="Svard S.G."/>
            <person name="Jerlstrom-Hultqvist J."/>
        </authorList>
    </citation>
    <scope>NUCLEOTIDE SEQUENCE [LARGE SCALE GENOMIC DNA]</scope>
    <source>
        <strain evidence="12 13">Roberts-Thomson</strain>
    </source>
</reference>
<evidence type="ECO:0000256" key="5">
    <source>
        <dbReference type="ARBA" id="ARBA00022490"/>
    </source>
</evidence>
<dbReference type="GO" id="GO:0004134">
    <property type="term" value="F:4-alpha-glucanotransferase activity"/>
    <property type="evidence" value="ECO:0007669"/>
    <property type="project" value="UniProtKB-EC"/>
</dbReference>
<keyword evidence="5" id="KW-0963">Cytoplasm</keyword>
<dbReference type="EMBL" id="VDLU01000002">
    <property type="protein sequence ID" value="TNJ28446.1"/>
    <property type="molecule type" value="Genomic_DNA"/>
</dbReference>
<evidence type="ECO:0000313" key="12">
    <source>
        <dbReference type="EMBL" id="TNJ28446.1"/>
    </source>
</evidence>
<protein>
    <recommendedName>
        <fullName evidence="4">4-alpha-glucanotransferase</fullName>
        <ecNumber evidence="4">2.4.1.25</ecNumber>
    </recommendedName>
    <alternativeName>
        <fullName evidence="9">Amylomaltase</fullName>
    </alternativeName>
    <alternativeName>
        <fullName evidence="10">Disproportionating enzyme</fullName>
    </alternativeName>
</protein>
<comment type="subcellular location">
    <subcellularLocation>
        <location evidence="2">Cytoplasm</location>
    </subcellularLocation>
</comment>
<evidence type="ECO:0000256" key="4">
    <source>
        <dbReference type="ARBA" id="ARBA00012560"/>
    </source>
</evidence>
<dbReference type="PANTHER" id="PTHR32518:SF3">
    <property type="entry name" value="4-ALPHA-GLUCANOTRANSFERASE"/>
    <property type="match status" value="1"/>
</dbReference>
<proteinExistence type="inferred from homology"/>